<evidence type="ECO:0000313" key="3">
    <source>
        <dbReference type="Proteomes" id="UP000268014"/>
    </source>
</evidence>
<sequence>MKITPRNNCFCSDTSMATFRSEWSNFNLIATLLVISTLFILIGLLQSVELIEKKILLTMSRNWELLFFLSLSAVLHFFFLFSSHVFHPFSLFLLFCG</sequence>
<feature type="transmembrane region" description="Helical" evidence="1">
    <location>
        <begin position="26"/>
        <end position="45"/>
    </location>
</feature>
<gene>
    <name evidence="2" type="ORF">HPLM_LOCUS17439</name>
</gene>
<dbReference type="WBParaSite" id="HPLM_0001744701-mRNA-1">
    <property type="protein sequence ID" value="HPLM_0001744701-mRNA-1"/>
    <property type="gene ID" value="HPLM_0001744701"/>
</dbReference>
<dbReference type="Proteomes" id="UP000268014">
    <property type="component" value="Unassembled WGS sequence"/>
</dbReference>
<evidence type="ECO:0000313" key="2">
    <source>
        <dbReference type="EMBL" id="VDO65138.1"/>
    </source>
</evidence>
<reference evidence="4" key="1">
    <citation type="submission" date="2017-02" db="UniProtKB">
        <authorList>
            <consortium name="WormBaseParasite"/>
        </authorList>
    </citation>
    <scope>IDENTIFICATION</scope>
</reference>
<keyword evidence="1" id="KW-0472">Membrane</keyword>
<evidence type="ECO:0000313" key="4">
    <source>
        <dbReference type="WBParaSite" id="HPLM_0001744701-mRNA-1"/>
    </source>
</evidence>
<evidence type="ECO:0000256" key="1">
    <source>
        <dbReference type="SAM" id="Phobius"/>
    </source>
</evidence>
<reference evidence="2 3" key="2">
    <citation type="submission" date="2018-11" db="EMBL/GenBank/DDBJ databases">
        <authorList>
            <consortium name="Pathogen Informatics"/>
        </authorList>
    </citation>
    <scope>NUCLEOTIDE SEQUENCE [LARGE SCALE GENOMIC DNA]</scope>
    <source>
        <strain evidence="2 3">MHpl1</strain>
    </source>
</reference>
<feature type="transmembrane region" description="Helical" evidence="1">
    <location>
        <begin position="65"/>
        <end position="86"/>
    </location>
</feature>
<name>A0A0N4WZQ9_HAEPC</name>
<keyword evidence="3" id="KW-1185">Reference proteome</keyword>
<organism evidence="4">
    <name type="scientific">Haemonchus placei</name>
    <name type="common">Barber's pole worm</name>
    <dbReference type="NCBI Taxonomy" id="6290"/>
    <lineage>
        <taxon>Eukaryota</taxon>
        <taxon>Metazoa</taxon>
        <taxon>Ecdysozoa</taxon>
        <taxon>Nematoda</taxon>
        <taxon>Chromadorea</taxon>
        <taxon>Rhabditida</taxon>
        <taxon>Rhabditina</taxon>
        <taxon>Rhabditomorpha</taxon>
        <taxon>Strongyloidea</taxon>
        <taxon>Trichostrongylidae</taxon>
        <taxon>Haemonchus</taxon>
    </lineage>
</organism>
<protein>
    <submittedName>
        <fullName evidence="2 4">Uncharacterized protein</fullName>
    </submittedName>
</protein>
<dbReference type="EMBL" id="UZAF01019968">
    <property type="protein sequence ID" value="VDO65138.1"/>
    <property type="molecule type" value="Genomic_DNA"/>
</dbReference>
<proteinExistence type="predicted"/>
<keyword evidence="1" id="KW-1133">Transmembrane helix</keyword>
<accession>A0A0N4WZQ9</accession>
<keyword evidence="1" id="KW-0812">Transmembrane</keyword>
<dbReference type="AlphaFoldDB" id="A0A0N4WZQ9"/>